<organism evidence="2 3">
    <name type="scientific">Streptomyces dysideae</name>
    <dbReference type="NCBI Taxonomy" id="909626"/>
    <lineage>
        <taxon>Bacteria</taxon>
        <taxon>Bacillati</taxon>
        <taxon>Actinomycetota</taxon>
        <taxon>Actinomycetes</taxon>
        <taxon>Kitasatosporales</taxon>
        <taxon>Streptomycetaceae</taxon>
        <taxon>Streptomyces</taxon>
    </lineage>
</organism>
<evidence type="ECO:0000313" key="3">
    <source>
        <dbReference type="Proteomes" id="UP000053260"/>
    </source>
</evidence>
<keyword evidence="3" id="KW-1185">Reference proteome</keyword>
<protein>
    <submittedName>
        <fullName evidence="2">Uncharacterized protein</fullName>
    </submittedName>
</protein>
<dbReference type="EMBL" id="LMXB01000054">
    <property type="protein sequence ID" value="KUO19202.1"/>
    <property type="molecule type" value="Genomic_DNA"/>
</dbReference>
<dbReference type="Proteomes" id="UP000053260">
    <property type="component" value="Unassembled WGS sequence"/>
</dbReference>
<gene>
    <name evidence="2" type="ORF">AQJ91_20975</name>
</gene>
<reference evidence="2 3" key="1">
    <citation type="submission" date="2015-10" db="EMBL/GenBank/DDBJ databases">
        <title>Draft genome sequence of Streptomyces sp. RV15, isolated from a marine sponge.</title>
        <authorList>
            <person name="Ruckert C."/>
            <person name="Abdelmohsen U.R."/>
            <person name="Winkler A."/>
            <person name="Hentschel U."/>
            <person name="Kalinowski J."/>
            <person name="Kampfer P."/>
            <person name="Glaeser S."/>
        </authorList>
    </citation>
    <scope>NUCLEOTIDE SEQUENCE [LARGE SCALE GENOMIC DNA]</scope>
    <source>
        <strain evidence="2 3">RV15</strain>
    </source>
</reference>
<feature type="region of interest" description="Disordered" evidence="1">
    <location>
        <begin position="199"/>
        <end position="218"/>
    </location>
</feature>
<dbReference type="InterPro" id="IPR045851">
    <property type="entry name" value="AMP-bd_C_sf"/>
</dbReference>
<comment type="caution">
    <text evidence="2">The sequence shown here is derived from an EMBL/GenBank/DDBJ whole genome shotgun (WGS) entry which is preliminary data.</text>
</comment>
<evidence type="ECO:0000313" key="2">
    <source>
        <dbReference type="EMBL" id="KUO19202.1"/>
    </source>
</evidence>
<proteinExistence type="predicted"/>
<evidence type="ECO:0000256" key="1">
    <source>
        <dbReference type="SAM" id="MobiDB-lite"/>
    </source>
</evidence>
<name>A0A117S0C3_9ACTN</name>
<dbReference type="AlphaFoldDB" id="A0A117S0C3"/>
<dbReference type="Gene3D" id="3.30.300.30">
    <property type="match status" value="1"/>
</dbReference>
<sequence>MLFNYIMLDKGHTPPDDSTEVHVESHAHSVHSEITVIDYQGILDVTLQVGHDSLSTAQAKAVLAGIPVLLEQFLQDPAVQRPDFRGVLPRWTAPQGWIDWRGRWLYKPDLQQALQECSGVQQAAVATEEQDGRAVRLFGCVVGDRAVTPGDLREHLLSTRQLPGVSVVPDEFVVRHEAPYDMDSLDSWLNSPGVTLRGTGRIRDGHDEEAEESTEKSTAEKALLGCFRRLQPRTHPHLSLSYAESGGEYTKIPAFIEALHGAGYGGLSVHDLLSTYTFRRLAEMITEH</sequence>
<accession>A0A117S0C3</accession>
<dbReference type="SUPFAM" id="SSF56801">
    <property type="entry name" value="Acetyl-CoA synthetase-like"/>
    <property type="match status" value="1"/>
</dbReference>